<reference evidence="2" key="1">
    <citation type="submission" date="2016-10" db="EMBL/GenBank/DDBJ databases">
        <authorList>
            <person name="Varghese N."/>
            <person name="Submissions S."/>
        </authorList>
    </citation>
    <scope>NUCLEOTIDE SEQUENCE [LARGE SCALE GENOMIC DNA]</scope>
    <source>
        <strain evidence="2">DSM 22703</strain>
    </source>
</reference>
<proteinExistence type="predicted"/>
<protein>
    <submittedName>
        <fullName evidence="1">Uncharacterized protein</fullName>
    </submittedName>
</protein>
<dbReference type="STRING" id="279824.SAMN03080617_01256"/>
<dbReference type="EMBL" id="FMXE01000007">
    <property type="protein sequence ID" value="SDA60534.1"/>
    <property type="molecule type" value="Genomic_DNA"/>
</dbReference>
<dbReference type="Proteomes" id="UP000198756">
    <property type="component" value="Unassembled WGS sequence"/>
</dbReference>
<organism evidence="1 2">
    <name type="scientific">Algoriphagus alkaliphilus</name>
    <dbReference type="NCBI Taxonomy" id="279824"/>
    <lineage>
        <taxon>Bacteria</taxon>
        <taxon>Pseudomonadati</taxon>
        <taxon>Bacteroidota</taxon>
        <taxon>Cytophagia</taxon>
        <taxon>Cytophagales</taxon>
        <taxon>Cyclobacteriaceae</taxon>
        <taxon>Algoriphagus</taxon>
    </lineage>
</organism>
<accession>A0A1G5WRI8</accession>
<name>A0A1G5WRI8_9BACT</name>
<sequence>MNDKILGFELEGGGRRIFAGFENVSMTLIFTKNPEGRERNLEVSLGANNLDVDESVEWLNKEIKLGDTLIFRVKEGEKPSPYFVKEKLRPYEEVFKNMSEEELLQMKLKQFLYLERKLKTKGLI</sequence>
<dbReference type="AlphaFoldDB" id="A0A1G5WRI8"/>
<dbReference type="OrthoDB" id="826262at2"/>
<evidence type="ECO:0000313" key="2">
    <source>
        <dbReference type="Proteomes" id="UP000198756"/>
    </source>
</evidence>
<gene>
    <name evidence="1" type="ORF">SAMN03080617_01256</name>
</gene>
<evidence type="ECO:0000313" key="1">
    <source>
        <dbReference type="EMBL" id="SDA60534.1"/>
    </source>
</evidence>
<dbReference type="RefSeq" id="WP_092729094.1">
    <property type="nucleotide sequence ID" value="NZ_FMXE01000007.1"/>
</dbReference>
<keyword evidence="2" id="KW-1185">Reference proteome</keyword>